<feature type="domain" description="Aldehyde dehydrogenase" evidence="5">
    <location>
        <begin position="14"/>
        <end position="473"/>
    </location>
</feature>
<evidence type="ECO:0000313" key="7">
    <source>
        <dbReference type="Proteomes" id="UP000192801"/>
    </source>
</evidence>
<dbReference type="Proteomes" id="UP000192801">
    <property type="component" value="Unassembled WGS sequence"/>
</dbReference>
<dbReference type="InterPro" id="IPR016160">
    <property type="entry name" value="Ald_DH_CS_CYS"/>
</dbReference>
<evidence type="ECO:0000256" key="3">
    <source>
        <dbReference type="PROSITE-ProRule" id="PRU10007"/>
    </source>
</evidence>
<proteinExistence type="inferred from homology"/>
<keyword evidence="7" id="KW-1185">Reference proteome</keyword>
<feature type="active site" evidence="3">
    <location>
        <position position="251"/>
    </location>
</feature>
<dbReference type="InterPro" id="IPR016161">
    <property type="entry name" value="Ald_DH/histidinol_DH"/>
</dbReference>
<comment type="caution">
    <text evidence="6">The sequence shown here is derived from an EMBL/GenBank/DDBJ whole genome shotgun (WGS) entry which is preliminary data.</text>
</comment>
<accession>A0A1X0D155</accession>
<dbReference type="GO" id="GO:0004777">
    <property type="term" value="F:succinate-semialdehyde dehydrogenase (NAD+) activity"/>
    <property type="evidence" value="ECO:0007669"/>
    <property type="project" value="TreeGrafter"/>
</dbReference>
<dbReference type="EMBL" id="MVHS01000057">
    <property type="protein sequence ID" value="ORA65892.1"/>
    <property type="molecule type" value="Genomic_DNA"/>
</dbReference>
<dbReference type="InterPro" id="IPR050740">
    <property type="entry name" value="Aldehyde_DH_Superfamily"/>
</dbReference>
<dbReference type="InterPro" id="IPR029510">
    <property type="entry name" value="Ald_DH_CS_GLU"/>
</dbReference>
<dbReference type="GO" id="GO:0009450">
    <property type="term" value="P:gamma-aminobutyric acid catabolic process"/>
    <property type="evidence" value="ECO:0007669"/>
    <property type="project" value="TreeGrafter"/>
</dbReference>
<dbReference type="CDD" id="cd07103">
    <property type="entry name" value="ALDH_F5_SSADH_GabD"/>
    <property type="match status" value="1"/>
</dbReference>
<evidence type="ECO:0000259" key="5">
    <source>
        <dbReference type="Pfam" id="PF00171"/>
    </source>
</evidence>
<dbReference type="PROSITE" id="PS00687">
    <property type="entry name" value="ALDEHYDE_DEHYDR_GLU"/>
    <property type="match status" value="1"/>
</dbReference>
<dbReference type="PROSITE" id="PS00070">
    <property type="entry name" value="ALDEHYDE_DEHYDR_CYS"/>
    <property type="match status" value="1"/>
</dbReference>
<dbReference type="OrthoDB" id="6882680at2"/>
<dbReference type="AlphaFoldDB" id="A0A1X0D155"/>
<gene>
    <name evidence="6" type="ORF">BST26_18040</name>
</gene>
<protein>
    <submittedName>
        <fullName evidence="6">NAD-dependent succinate-semialdehyde dehydrogenase</fullName>
    </submittedName>
</protein>
<organism evidence="6 7">
    <name type="scientific">Mycolicibacterium insubricum</name>
    <dbReference type="NCBI Taxonomy" id="444597"/>
    <lineage>
        <taxon>Bacteria</taxon>
        <taxon>Bacillati</taxon>
        <taxon>Actinomycetota</taxon>
        <taxon>Actinomycetes</taxon>
        <taxon>Mycobacteriales</taxon>
        <taxon>Mycobacteriaceae</taxon>
        <taxon>Mycolicibacterium</taxon>
    </lineage>
</organism>
<evidence type="ECO:0000256" key="2">
    <source>
        <dbReference type="ARBA" id="ARBA00023002"/>
    </source>
</evidence>
<dbReference type="Pfam" id="PF00171">
    <property type="entry name" value="Aldedh"/>
    <property type="match status" value="1"/>
</dbReference>
<dbReference type="FunFam" id="3.40.309.10:FF:000004">
    <property type="entry name" value="Succinate-semialdehyde dehydrogenase I"/>
    <property type="match status" value="1"/>
</dbReference>
<dbReference type="InterPro" id="IPR016162">
    <property type="entry name" value="Ald_DH_N"/>
</dbReference>
<reference evidence="6 7" key="1">
    <citation type="submission" date="2016-12" db="EMBL/GenBank/DDBJ databases">
        <title>The new phylogeny of genus Mycobacterium.</title>
        <authorList>
            <person name="Tortoli E."/>
            <person name="Trovato A."/>
            <person name="Cirillo D.M."/>
        </authorList>
    </citation>
    <scope>NUCLEOTIDE SEQUENCE [LARGE SCALE GENOMIC DNA]</scope>
    <source>
        <strain evidence="6 7">DSM 45130</strain>
    </source>
</reference>
<dbReference type="PANTHER" id="PTHR43353">
    <property type="entry name" value="SUCCINATE-SEMIALDEHYDE DEHYDROGENASE, MITOCHONDRIAL"/>
    <property type="match status" value="1"/>
</dbReference>
<evidence type="ECO:0000256" key="1">
    <source>
        <dbReference type="ARBA" id="ARBA00009986"/>
    </source>
</evidence>
<dbReference type="PANTHER" id="PTHR43353:SF5">
    <property type="entry name" value="SUCCINATE-SEMIALDEHYDE DEHYDROGENASE, MITOCHONDRIAL"/>
    <property type="match status" value="1"/>
</dbReference>
<sequence length="479" mass="50465">MMNVPTDCYIGGRWQPAADGATFTVLDPATGAGIAEVADGTAADGLQALTAASGAAPRWAGTPARERADLLAAAYREVVARTEEFAAVITAEMGKPLAESRGEVHYAAQFLRWFAEQTVRISGEVRTTPEADARILTLQQPVGPSLLIAPWNFPLAMITRKIGPALAAGCTVVVKPAEEAPLAALLLTRVLHDVGVAPGVVNVVPTGRPADLSSALLADTRLRKVSFTGSTPVGRILLAGAAANVVRTSMELGGNSAFVVFDDADLDSAVDGVMLAKFRNGGQSCVAANRILVQDGIAEAFTDRVLQRVRAMRTGPGTEPGVDLGPMINARQRQRVHRLVTDAIDDGARARCGAELPQGPGFFYPPTVLTDVPAGSRIAREEIFGPVLAISTFDTEEQAVAASNDTEYGLVDYLFTNDLRRTFRVAETLQAGMIGINRGLVSNAAAPFGGVKQSGLGREGGFEGIREYLEVKYLALDKG</sequence>
<dbReference type="STRING" id="444597.BST26_18040"/>
<evidence type="ECO:0000256" key="4">
    <source>
        <dbReference type="RuleBase" id="RU003345"/>
    </source>
</evidence>
<comment type="similarity">
    <text evidence="1 4">Belongs to the aldehyde dehydrogenase family.</text>
</comment>
<evidence type="ECO:0000313" key="6">
    <source>
        <dbReference type="EMBL" id="ORA65892.1"/>
    </source>
</evidence>
<keyword evidence="2 4" id="KW-0560">Oxidoreductase</keyword>
<dbReference type="FunFam" id="3.40.605.10:FF:000063">
    <property type="entry name" value="Succinate-semialdehyde dehydrogenase, mitochondrial"/>
    <property type="match status" value="1"/>
</dbReference>
<dbReference type="InterPro" id="IPR015590">
    <property type="entry name" value="Aldehyde_DH_dom"/>
</dbReference>
<dbReference type="RefSeq" id="WP_083032929.1">
    <property type="nucleotide sequence ID" value="NZ_AP022618.1"/>
</dbReference>
<dbReference type="Gene3D" id="3.40.605.10">
    <property type="entry name" value="Aldehyde Dehydrogenase, Chain A, domain 1"/>
    <property type="match status" value="1"/>
</dbReference>
<dbReference type="Gene3D" id="3.40.309.10">
    <property type="entry name" value="Aldehyde Dehydrogenase, Chain A, domain 2"/>
    <property type="match status" value="1"/>
</dbReference>
<name>A0A1X0D155_9MYCO</name>
<dbReference type="SUPFAM" id="SSF53720">
    <property type="entry name" value="ALDH-like"/>
    <property type="match status" value="1"/>
</dbReference>
<dbReference type="InterPro" id="IPR016163">
    <property type="entry name" value="Ald_DH_C"/>
</dbReference>
<dbReference type="FunFam" id="3.40.605.10:FF:000026">
    <property type="entry name" value="Aldehyde dehydrogenase, putative"/>
    <property type="match status" value="1"/>
</dbReference>